<dbReference type="Pfam" id="PF03372">
    <property type="entry name" value="Exo_endo_phos"/>
    <property type="match status" value="1"/>
</dbReference>
<dbReference type="GO" id="GO:0046872">
    <property type="term" value="F:metal ion binding"/>
    <property type="evidence" value="ECO:0007669"/>
    <property type="project" value="UniProtKB-KW"/>
</dbReference>
<protein>
    <recommendedName>
        <fullName evidence="3">exodeoxyribonuclease III</fullName>
        <ecNumber evidence="3">3.1.11.2</ecNumber>
    </recommendedName>
</protein>
<sequence length="120" mass="14068">MALKTISWNVNGLNNKNKRNQIAHVLLKKNWDLICLQETHVIGKHKRVLSNKRLGLDFVTSDKVKKRGVVIYIKEKYDPQLLYKDEHGRVVVVQMVFHGENLVVVGIYARMRKNQLSFWN</sequence>
<proteinExistence type="inferred from homology"/>
<dbReference type="GO" id="GO:0003906">
    <property type="term" value="F:DNA-(apurinic or apyrimidinic site) endonuclease activity"/>
    <property type="evidence" value="ECO:0007669"/>
    <property type="project" value="TreeGrafter"/>
</dbReference>
<gene>
    <name evidence="11" type="ORF">PODLI_1B041468</name>
</gene>
<comment type="similarity">
    <text evidence="2">Belongs to the DNA repair enzymes AP/ExoA family.</text>
</comment>
<dbReference type="AlphaFoldDB" id="A0AA35K663"/>
<evidence type="ECO:0000256" key="1">
    <source>
        <dbReference type="ARBA" id="ARBA00000493"/>
    </source>
</evidence>
<keyword evidence="9" id="KW-0464">Manganese</keyword>
<evidence type="ECO:0000256" key="3">
    <source>
        <dbReference type="ARBA" id="ARBA00012115"/>
    </source>
</evidence>
<dbReference type="GO" id="GO:0008081">
    <property type="term" value="F:phosphoric diester hydrolase activity"/>
    <property type="evidence" value="ECO:0007669"/>
    <property type="project" value="TreeGrafter"/>
</dbReference>
<feature type="binding site" evidence="9">
    <location>
        <position position="38"/>
    </location>
    <ligand>
        <name>Mg(2+)</name>
        <dbReference type="ChEBI" id="CHEBI:18420"/>
        <label>1</label>
    </ligand>
</feature>
<evidence type="ECO:0000256" key="8">
    <source>
        <dbReference type="ARBA" id="ARBA00023204"/>
    </source>
</evidence>
<dbReference type="InterPro" id="IPR004808">
    <property type="entry name" value="AP_endonuc_1"/>
</dbReference>
<dbReference type="Gene3D" id="3.60.10.10">
    <property type="entry name" value="Endonuclease/exonuclease/phosphatase"/>
    <property type="match status" value="1"/>
</dbReference>
<evidence type="ECO:0000313" key="11">
    <source>
        <dbReference type="EMBL" id="CAI5771634.1"/>
    </source>
</evidence>
<dbReference type="GO" id="GO:0005634">
    <property type="term" value="C:nucleus"/>
    <property type="evidence" value="ECO:0007669"/>
    <property type="project" value="TreeGrafter"/>
</dbReference>
<organism evidence="11 12">
    <name type="scientific">Podarcis lilfordi</name>
    <name type="common">Lilford's wall lizard</name>
    <dbReference type="NCBI Taxonomy" id="74358"/>
    <lineage>
        <taxon>Eukaryota</taxon>
        <taxon>Metazoa</taxon>
        <taxon>Chordata</taxon>
        <taxon>Craniata</taxon>
        <taxon>Vertebrata</taxon>
        <taxon>Euteleostomi</taxon>
        <taxon>Lepidosauria</taxon>
        <taxon>Squamata</taxon>
        <taxon>Bifurcata</taxon>
        <taxon>Unidentata</taxon>
        <taxon>Episquamata</taxon>
        <taxon>Laterata</taxon>
        <taxon>Lacertibaenia</taxon>
        <taxon>Lacertidae</taxon>
        <taxon>Podarcis</taxon>
    </lineage>
</organism>
<dbReference type="EMBL" id="OX395129">
    <property type="protein sequence ID" value="CAI5771634.1"/>
    <property type="molecule type" value="Genomic_DNA"/>
</dbReference>
<evidence type="ECO:0000313" key="12">
    <source>
        <dbReference type="Proteomes" id="UP001178461"/>
    </source>
</evidence>
<name>A0AA35K663_9SAUR</name>
<evidence type="ECO:0000256" key="2">
    <source>
        <dbReference type="ARBA" id="ARBA00007092"/>
    </source>
</evidence>
<dbReference type="PANTHER" id="PTHR22748">
    <property type="entry name" value="AP ENDONUCLEASE"/>
    <property type="match status" value="1"/>
</dbReference>
<dbReference type="GO" id="GO:0008311">
    <property type="term" value="F:double-stranded DNA 3'-5' DNA exonuclease activity"/>
    <property type="evidence" value="ECO:0007669"/>
    <property type="project" value="UniProtKB-EC"/>
</dbReference>
<evidence type="ECO:0000259" key="10">
    <source>
        <dbReference type="Pfam" id="PF03372"/>
    </source>
</evidence>
<dbReference type="Proteomes" id="UP001178461">
    <property type="component" value="Chromosome 4"/>
</dbReference>
<reference evidence="11" key="1">
    <citation type="submission" date="2022-12" db="EMBL/GenBank/DDBJ databases">
        <authorList>
            <person name="Alioto T."/>
            <person name="Alioto T."/>
            <person name="Gomez Garrido J."/>
        </authorList>
    </citation>
    <scope>NUCLEOTIDE SEQUENCE</scope>
</reference>
<evidence type="ECO:0000256" key="9">
    <source>
        <dbReference type="PIRSR" id="PIRSR604808-2"/>
    </source>
</evidence>
<dbReference type="SUPFAM" id="SSF56219">
    <property type="entry name" value="DNase I-like"/>
    <property type="match status" value="1"/>
</dbReference>
<evidence type="ECO:0000256" key="5">
    <source>
        <dbReference type="ARBA" id="ARBA00022763"/>
    </source>
</evidence>
<dbReference type="EC" id="3.1.11.2" evidence="3"/>
<accession>A0AA35K663</accession>
<dbReference type="InterPro" id="IPR036691">
    <property type="entry name" value="Endo/exonu/phosph_ase_sf"/>
</dbReference>
<dbReference type="InterPro" id="IPR005135">
    <property type="entry name" value="Endo/exonuclease/phosphatase"/>
</dbReference>
<evidence type="ECO:0000256" key="6">
    <source>
        <dbReference type="ARBA" id="ARBA00022801"/>
    </source>
</evidence>
<evidence type="ECO:0000256" key="4">
    <source>
        <dbReference type="ARBA" id="ARBA00022723"/>
    </source>
</evidence>
<feature type="binding site" evidence="9">
    <location>
        <position position="9"/>
    </location>
    <ligand>
        <name>Mg(2+)</name>
        <dbReference type="ChEBI" id="CHEBI:18420"/>
        <label>1</label>
    </ligand>
</feature>
<keyword evidence="6" id="KW-0378">Hydrolase</keyword>
<comment type="catalytic activity">
    <reaction evidence="1">
        <text>Exonucleolytic cleavage in the 3'- to 5'-direction to yield nucleoside 5'-phosphates.</text>
        <dbReference type="EC" id="3.1.11.2"/>
    </reaction>
</comment>
<keyword evidence="5" id="KW-0227">DNA damage</keyword>
<evidence type="ECO:0000256" key="7">
    <source>
        <dbReference type="ARBA" id="ARBA00022842"/>
    </source>
</evidence>
<keyword evidence="7 9" id="KW-0460">Magnesium</keyword>
<keyword evidence="8" id="KW-0234">DNA repair</keyword>
<comment type="cofactor">
    <cofactor evidence="9">
        <name>Mg(2+)</name>
        <dbReference type="ChEBI" id="CHEBI:18420"/>
    </cofactor>
    <cofactor evidence="9">
        <name>Mn(2+)</name>
        <dbReference type="ChEBI" id="CHEBI:29035"/>
    </cofactor>
    <text evidence="9">Probably binds two magnesium or manganese ions per subunit.</text>
</comment>
<dbReference type="PANTHER" id="PTHR22748:SF27">
    <property type="entry name" value="DNA-(APURINIC OR APYRIMIDINIC SITE) ENDONUCLEASE 2"/>
    <property type="match status" value="1"/>
</dbReference>
<keyword evidence="12" id="KW-1185">Reference proteome</keyword>
<dbReference type="GO" id="GO:0006284">
    <property type="term" value="P:base-excision repair"/>
    <property type="evidence" value="ECO:0007669"/>
    <property type="project" value="TreeGrafter"/>
</dbReference>
<feature type="domain" description="Endonuclease/exonuclease/phosphatase" evidence="10">
    <location>
        <begin position="6"/>
        <end position="85"/>
    </location>
</feature>
<keyword evidence="4 9" id="KW-0479">Metal-binding</keyword>